<evidence type="ECO:0000256" key="1">
    <source>
        <dbReference type="SAM" id="Phobius"/>
    </source>
</evidence>
<keyword evidence="1" id="KW-0812">Transmembrane</keyword>
<accession>A0ABT4CM25</accession>
<evidence type="ECO:0000313" key="3">
    <source>
        <dbReference type="EMBL" id="MCY6370105.1"/>
    </source>
</evidence>
<gene>
    <name evidence="3" type="ORF">OXH55_05620</name>
</gene>
<dbReference type="SMART" id="SM00267">
    <property type="entry name" value="GGDEF"/>
    <property type="match status" value="1"/>
</dbReference>
<reference evidence="3" key="1">
    <citation type="submission" date="2022-12" db="EMBL/GenBank/DDBJ databases">
        <authorList>
            <person name="Wang J."/>
        </authorList>
    </citation>
    <scope>NUCLEOTIDE SEQUENCE</scope>
    <source>
        <strain evidence="3">HY-42-06</strain>
    </source>
</reference>
<dbReference type="InterPro" id="IPR003018">
    <property type="entry name" value="GAF"/>
</dbReference>
<dbReference type="NCBIfam" id="TIGR00254">
    <property type="entry name" value="GGDEF"/>
    <property type="match status" value="1"/>
</dbReference>
<dbReference type="SUPFAM" id="SSF55073">
    <property type="entry name" value="Nucleotide cyclase"/>
    <property type="match status" value="1"/>
</dbReference>
<dbReference type="EMBL" id="JAPQES010000001">
    <property type="protein sequence ID" value="MCY6370105.1"/>
    <property type="molecule type" value="Genomic_DNA"/>
</dbReference>
<dbReference type="InterPro" id="IPR029016">
    <property type="entry name" value="GAF-like_dom_sf"/>
</dbReference>
<dbReference type="Pfam" id="PF13185">
    <property type="entry name" value="GAF_2"/>
    <property type="match status" value="1"/>
</dbReference>
<dbReference type="SUPFAM" id="SSF55781">
    <property type="entry name" value="GAF domain-like"/>
    <property type="match status" value="1"/>
</dbReference>
<evidence type="ECO:0000259" key="2">
    <source>
        <dbReference type="PROSITE" id="PS50887"/>
    </source>
</evidence>
<keyword evidence="4" id="KW-1185">Reference proteome</keyword>
<dbReference type="PROSITE" id="PS50887">
    <property type="entry name" value="GGDEF"/>
    <property type="match status" value="1"/>
</dbReference>
<dbReference type="Proteomes" id="UP001079657">
    <property type="component" value="Unassembled WGS sequence"/>
</dbReference>
<evidence type="ECO:0000313" key="4">
    <source>
        <dbReference type="Proteomes" id="UP001079657"/>
    </source>
</evidence>
<dbReference type="InterPro" id="IPR029787">
    <property type="entry name" value="Nucleotide_cyclase"/>
</dbReference>
<organism evidence="3 4">
    <name type="scientific">Clostridium ganghwense</name>
    <dbReference type="NCBI Taxonomy" id="312089"/>
    <lineage>
        <taxon>Bacteria</taxon>
        <taxon>Bacillati</taxon>
        <taxon>Bacillota</taxon>
        <taxon>Clostridia</taxon>
        <taxon>Eubacteriales</taxon>
        <taxon>Clostridiaceae</taxon>
        <taxon>Clostridium</taxon>
    </lineage>
</organism>
<dbReference type="PANTHER" id="PTHR45138:SF6">
    <property type="entry name" value="DIGUANYLATE CYCLASE DGCN"/>
    <property type="match status" value="1"/>
</dbReference>
<comment type="caution">
    <text evidence="3">The sequence shown here is derived from an EMBL/GenBank/DDBJ whole genome shotgun (WGS) entry which is preliminary data.</text>
</comment>
<feature type="domain" description="GGDEF" evidence="2">
    <location>
        <begin position="241"/>
        <end position="371"/>
    </location>
</feature>
<keyword evidence="1" id="KW-0472">Membrane</keyword>
<dbReference type="Pfam" id="PF00990">
    <property type="entry name" value="GGDEF"/>
    <property type="match status" value="1"/>
</dbReference>
<proteinExistence type="predicted"/>
<protein>
    <submittedName>
        <fullName evidence="3">Sensor domain-containing diguanylate cyclase</fullName>
    </submittedName>
</protein>
<dbReference type="InterPro" id="IPR050469">
    <property type="entry name" value="Diguanylate_Cyclase"/>
</dbReference>
<dbReference type="Gene3D" id="3.30.450.40">
    <property type="match status" value="1"/>
</dbReference>
<dbReference type="PANTHER" id="PTHR45138">
    <property type="entry name" value="REGULATORY COMPONENTS OF SENSORY TRANSDUCTION SYSTEM"/>
    <property type="match status" value="1"/>
</dbReference>
<dbReference type="InterPro" id="IPR043128">
    <property type="entry name" value="Rev_trsase/Diguanyl_cyclase"/>
</dbReference>
<name>A0ABT4CM25_9CLOT</name>
<dbReference type="InterPro" id="IPR000160">
    <property type="entry name" value="GGDEF_dom"/>
</dbReference>
<dbReference type="Gene3D" id="3.30.70.270">
    <property type="match status" value="1"/>
</dbReference>
<keyword evidence="1" id="KW-1133">Transmembrane helix</keyword>
<dbReference type="CDD" id="cd01949">
    <property type="entry name" value="GGDEF"/>
    <property type="match status" value="1"/>
</dbReference>
<feature type="transmembrane region" description="Helical" evidence="1">
    <location>
        <begin position="6"/>
        <end position="23"/>
    </location>
</feature>
<sequence>MDTDFILYFVIGVLTILVIKEYYKIKKLREKLLTLQKVNDHFYLIGNQINKVTSKEDLYSVMLDTAIDLIPEPNKGSVLILEEDGKFHFKVVRGFSEELKNLSLSREEVFLHETNNFSDSVIITNSPEFDEQFMGCNNRGKLQQIGALGIKSTLSTPIYLDDELVGVINIDSDEEGTIFTKDDLELMKHIRNQLQLVLKNFIIQDELRYMVNHDYLTGIYNKRIFNNILKIELEEMKKNHTKLFLATIDIDDFKKINDNYGHMIGDKTLQHFTKVLRKNLNRNNDIYARVSGDEFVVLFKDSSDEKVRKVLNNTRKMLNEEVIDNIEDINVNFSYGICEIDYDKNLCINEIFNIADKNMYKDKKRKGDMRM</sequence>
<dbReference type="RefSeq" id="WP_268048679.1">
    <property type="nucleotide sequence ID" value="NZ_JAPQES010000001.1"/>
</dbReference>